<evidence type="ECO:0000313" key="9">
    <source>
        <dbReference type="Proteomes" id="UP000198406"/>
    </source>
</evidence>
<keyword evidence="3" id="KW-0963">Cytoplasm</keyword>
<dbReference type="InterPro" id="IPR017998">
    <property type="entry name" value="Chaperone_TCP-1"/>
</dbReference>
<reference evidence="8 9" key="1">
    <citation type="journal article" date="2015" name="Plant Cell">
        <title>Oil accumulation by the oleaginous diatom Fistulifera solaris as revealed by the genome and transcriptome.</title>
        <authorList>
            <person name="Tanaka T."/>
            <person name="Maeda Y."/>
            <person name="Veluchamy A."/>
            <person name="Tanaka M."/>
            <person name="Abida H."/>
            <person name="Marechal E."/>
            <person name="Bowler C."/>
            <person name="Muto M."/>
            <person name="Sunaga Y."/>
            <person name="Tanaka M."/>
            <person name="Yoshino T."/>
            <person name="Taniguchi T."/>
            <person name="Fukuda Y."/>
            <person name="Nemoto M."/>
            <person name="Matsumoto M."/>
            <person name="Wong P.S."/>
            <person name="Aburatani S."/>
            <person name="Fujibuchi W."/>
        </authorList>
    </citation>
    <scope>NUCLEOTIDE SEQUENCE [LARGE SCALE GENOMIC DNA]</scope>
    <source>
        <strain evidence="8 9">JPCC DA0580</strain>
    </source>
</reference>
<name>A0A1Z5JHF7_FISSO</name>
<dbReference type="InterPro" id="IPR027413">
    <property type="entry name" value="GROEL-like_equatorial_sf"/>
</dbReference>
<dbReference type="GO" id="GO:0016887">
    <property type="term" value="F:ATP hydrolysis activity"/>
    <property type="evidence" value="ECO:0007669"/>
    <property type="project" value="InterPro"/>
</dbReference>
<dbReference type="PANTHER" id="PTHR11353">
    <property type="entry name" value="CHAPERONIN"/>
    <property type="match status" value="1"/>
</dbReference>
<accession>A0A1Z5JHF7</accession>
<protein>
    <submittedName>
        <fullName evidence="8">T-complex protein 1 subunit theta</fullName>
    </submittedName>
</protein>
<dbReference type="OrthoDB" id="1748577at2759"/>
<evidence type="ECO:0000313" key="8">
    <source>
        <dbReference type="EMBL" id="GAX13356.1"/>
    </source>
</evidence>
<dbReference type="GO" id="GO:0005737">
    <property type="term" value="C:cytoplasm"/>
    <property type="evidence" value="ECO:0007669"/>
    <property type="project" value="UniProtKB-SubCell"/>
</dbReference>
<evidence type="ECO:0000256" key="1">
    <source>
        <dbReference type="ARBA" id="ARBA00004496"/>
    </source>
</evidence>
<dbReference type="Proteomes" id="UP000198406">
    <property type="component" value="Unassembled WGS sequence"/>
</dbReference>
<dbReference type="Pfam" id="PF00118">
    <property type="entry name" value="Cpn60_TCP1"/>
    <property type="match status" value="1"/>
</dbReference>
<dbReference type="InterPro" id="IPR002423">
    <property type="entry name" value="Cpn60/GroEL/TCP-1"/>
</dbReference>
<dbReference type="GO" id="GO:0005524">
    <property type="term" value="F:ATP binding"/>
    <property type="evidence" value="ECO:0007669"/>
    <property type="project" value="UniProtKB-KW"/>
</dbReference>
<dbReference type="Gene3D" id="3.50.7.10">
    <property type="entry name" value="GroEL"/>
    <property type="match status" value="1"/>
</dbReference>
<evidence type="ECO:0000256" key="5">
    <source>
        <dbReference type="ARBA" id="ARBA00022840"/>
    </source>
</evidence>
<dbReference type="FunCoup" id="A0A1Z5JHF7">
    <property type="interactions" value="906"/>
</dbReference>
<dbReference type="GO" id="GO:0051082">
    <property type="term" value="F:unfolded protein binding"/>
    <property type="evidence" value="ECO:0007669"/>
    <property type="project" value="InterPro"/>
</dbReference>
<keyword evidence="4 7" id="KW-0547">Nucleotide-binding</keyword>
<dbReference type="InterPro" id="IPR027410">
    <property type="entry name" value="TCP-1-like_intermed_sf"/>
</dbReference>
<dbReference type="GO" id="GO:0140662">
    <property type="term" value="F:ATP-dependent protein folding chaperone"/>
    <property type="evidence" value="ECO:0007669"/>
    <property type="project" value="InterPro"/>
</dbReference>
<organism evidence="8 9">
    <name type="scientific">Fistulifera solaris</name>
    <name type="common">Oleaginous diatom</name>
    <dbReference type="NCBI Taxonomy" id="1519565"/>
    <lineage>
        <taxon>Eukaryota</taxon>
        <taxon>Sar</taxon>
        <taxon>Stramenopiles</taxon>
        <taxon>Ochrophyta</taxon>
        <taxon>Bacillariophyta</taxon>
        <taxon>Bacillariophyceae</taxon>
        <taxon>Bacillariophycidae</taxon>
        <taxon>Naviculales</taxon>
        <taxon>Naviculaceae</taxon>
        <taxon>Fistulifera</taxon>
    </lineage>
</organism>
<dbReference type="FunFam" id="3.50.7.10:FF:000008">
    <property type="entry name" value="T-complex protein 1 subunit theta"/>
    <property type="match status" value="1"/>
</dbReference>
<dbReference type="InterPro" id="IPR012721">
    <property type="entry name" value="Chap_CCT_theta"/>
</dbReference>
<dbReference type="AlphaFoldDB" id="A0A1Z5JHF7"/>
<evidence type="ECO:0000256" key="7">
    <source>
        <dbReference type="RuleBase" id="RU004187"/>
    </source>
</evidence>
<dbReference type="InParanoid" id="A0A1Z5JHF7"/>
<dbReference type="Gene3D" id="3.30.260.10">
    <property type="entry name" value="TCP-1-like chaperonin intermediate domain"/>
    <property type="match status" value="1"/>
</dbReference>
<keyword evidence="6 7" id="KW-0143">Chaperone</keyword>
<dbReference type="NCBIfam" id="TIGR02346">
    <property type="entry name" value="chap_CCT_theta"/>
    <property type="match status" value="1"/>
</dbReference>
<keyword evidence="5 7" id="KW-0067">ATP-binding</keyword>
<dbReference type="CDD" id="cd03341">
    <property type="entry name" value="TCP1_theta"/>
    <property type="match status" value="1"/>
</dbReference>
<dbReference type="PRINTS" id="PR00304">
    <property type="entry name" value="TCOMPLEXTCP1"/>
</dbReference>
<dbReference type="InterPro" id="IPR027409">
    <property type="entry name" value="GroEL-like_apical_dom_sf"/>
</dbReference>
<dbReference type="SUPFAM" id="SSF48592">
    <property type="entry name" value="GroEL equatorial domain-like"/>
    <property type="match status" value="1"/>
</dbReference>
<dbReference type="SUPFAM" id="SSF54849">
    <property type="entry name" value="GroEL-intermediate domain like"/>
    <property type="match status" value="1"/>
</dbReference>
<dbReference type="SUPFAM" id="SSF52029">
    <property type="entry name" value="GroEL apical domain-like"/>
    <property type="match status" value="1"/>
</dbReference>
<dbReference type="EMBL" id="BDSP01000061">
    <property type="protein sequence ID" value="GAX13356.1"/>
    <property type="molecule type" value="Genomic_DNA"/>
</dbReference>
<comment type="caution">
    <text evidence="8">The sequence shown here is derived from an EMBL/GenBank/DDBJ whole genome shotgun (WGS) entry which is preliminary data.</text>
</comment>
<keyword evidence="9" id="KW-1185">Reference proteome</keyword>
<evidence type="ECO:0000256" key="6">
    <source>
        <dbReference type="ARBA" id="ARBA00023186"/>
    </source>
</evidence>
<proteinExistence type="inferred from homology"/>
<evidence type="ECO:0000256" key="2">
    <source>
        <dbReference type="ARBA" id="ARBA00008020"/>
    </source>
</evidence>
<gene>
    <name evidence="8" type="ORF">FisN_17Hh299</name>
</gene>
<comment type="similarity">
    <text evidence="2 7">Belongs to the TCP-1 chaperonin family.</text>
</comment>
<sequence>MAYNSAAGLAGMLKEGTRHFSQEDDPTNSSVVLRNISACLELSRMLSTSLGPQGRCKLVVNHLEKIMVTSDCAAILKEVEVEHPAAKLLASACKKQEEECGDNTNFVLAFAGELLWQTAQLIAKMTWQPAPEILAGYRRALDLCESKFFPALVCDSVNDFTQKDQLLQLLRPVLASKQYGSEGVLAPLVVDACLRVMKNGRVSVESVRTVKIPGASVSQSVLLDGYAAKSGVETVVTSVEKAKIAVFASGFEASSTEAKGTVLMKNADDLKNYNKSEEAKMEEIVRSIVESGVKIVVTGGNLSDMALHFLDRHQVMCLRIGSKWELRRLCQAVGATALVRLGPPTPDEMGYCDSARVQEMGGKPVTIFTNAESKLATIVLRASTTSVLNDLERAVDDGVQAVAQAAKDGRFVYGGGAVEMALSVALQQEAEKVPGLEQYALAAFGKALEVIPRTLAENAGWDSTRVLADLQSAHASVAEGTICDVGVDIDRLGDDQGSGTISMKEKAIYDLLNTKMSALRQAVDATVTILKVDQIIMSKPSGGPKM</sequence>
<dbReference type="Gene3D" id="1.10.560.10">
    <property type="entry name" value="GroEL-like equatorial domain"/>
    <property type="match status" value="1"/>
</dbReference>
<evidence type="ECO:0000256" key="4">
    <source>
        <dbReference type="ARBA" id="ARBA00022741"/>
    </source>
</evidence>
<evidence type="ECO:0000256" key="3">
    <source>
        <dbReference type="ARBA" id="ARBA00022490"/>
    </source>
</evidence>
<comment type="subcellular location">
    <subcellularLocation>
        <location evidence="1">Cytoplasm</location>
    </subcellularLocation>
</comment>